<evidence type="ECO:0000313" key="2">
    <source>
        <dbReference type="Proteomes" id="UP000479710"/>
    </source>
</evidence>
<organism evidence="1 2">
    <name type="scientific">Oryza meyeriana var. granulata</name>
    <dbReference type="NCBI Taxonomy" id="110450"/>
    <lineage>
        <taxon>Eukaryota</taxon>
        <taxon>Viridiplantae</taxon>
        <taxon>Streptophyta</taxon>
        <taxon>Embryophyta</taxon>
        <taxon>Tracheophyta</taxon>
        <taxon>Spermatophyta</taxon>
        <taxon>Magnoliopsida</taxon>
        <taxon>Liliopsida</taxon>
        <taxon>Poales</taxon>
        <taxon>Poaceae</taxon>
        <taxon>BOP clade</taxon>
        <taxon>Oryzoideae</taxon>
        <taxon>Oryzeae</taxon>
        <taxon>Oryzinae</taxon>
        <taxon>Oryza</taxon>
        <taxon>Oryza meyeriana</taxon>
    </lineage>
</organism>
<gene>
    <name evidence="1" type="ORF">E2562_006934</name>
</gene>
<accession>A0A6G1E9L8</accession>
<sequence length="91" mass="9671">MTTTTGVSASGSSPLCSCQLRFSSYARSSHASRAARSYRTTLKLLCRCTCLCVAATPPPYPTPCSTLIHCSSGSLPYLFLLSSPVASRVYL</sequence>
<name>A0A6G1E9L8_9ORYZ</name>
<reference evidence="1 2" key="1">
    <citation type="submission" date="2019-11" db="EMBL/GenBank/DDBJ databases">
        <title>Whole genome sequence of Oryza granulata.</title>
        <authorList>
            <person name="Li W."/>
        </authorList>
    </citation>
    <scope>NUCLEOTIDE SEQUENCE [LARGE SCALE GENOMIC DNA]</scope>
    <source>
        <strain evidence="2">cv. Menghai</strain>
        <tissue evidence="1">Leaf</tissue>
    </source>
</reference>
<dbReference type="Proteomes" id="UP000479710">
    <property type="component" value="Unassembled WGS sequence"/>
</dbReference>
<dbReference type="EMBL" id="SPHZ02000004">
    <property type="protein sequence ID" value="KAF0921361.1"/>
    <property type="molecule type" value="Genomic_DNA"/>
</dbReference>
<keyword evidence="2" id="KW-1185">Reference proteome</keyword>
<evidence type="ECO:0000313" key="1">
    <source>
        <dbReference type="EMBL" id="KAF0921361.1"/>
    </source>
</evidence>
<comment type="caution">
    <text evidence="1">The sequence shown here is derived from an EMBL/GenBank/DDBJ whole genome shotgun (WGS) entry which is preliminary data.</text>
</comment>
<proteinExistence type="predicted"/>
<dbReference type="AlphaFoldDB" id="A0A6G1E9L8"/>
<protein>
    <submittedName>
        <fullName evidence="1">Uncharacterized protein</fullName>
    </submittedName>
</protein>